<evidence type="ECO:0000256" key="3">
    <source>
        <dbReference type="ARBA" id="ARBA00023002"/>
    </source>
</evidence>
<dbReference type="Pfam" id="PF00941">
    <property type="entry name" value="FAD_binding_5"/>
    <property type="match status" value="1"/>
</dbReference>
<dbReference type="Proteomes" id="UP001057753">
    <property type="component" value="Unassembled WGS sequence"/>
</dbReference>
<dbReference type="InterPro" id="IPR005107">
    <property type="entry name" value="CO_DH_flav_C"/>
</dbReference>
<protein>
    <submittedName>
        <fullName evidence="5">FAD binding domain-containing protein</fullName>
    </submittedName>
</protein>
<dbReference type="Gene3D" id="3.30.390.50">
    <property type="entry name" value="CO dehydrogenase flavoprotein, C-terminal domain"/>
    <property type="match status" value="1"/>
</dbReference>
<accession>A0A9Q4B3M3</accession>
<dbReference type="SMART" id="SM01092">
    <property type="entry name" value="CO_deh_flav_C"/>
    <property type="match status" value="1"/>
</dbReference>
<sequence>MVTEGKVWRPNNLNDAWALSQQLMEPTQIVSGGTWLRTQWEGGALPIAPHLISLDSVPEVTTCIHIEKDELVIGAMTALADIIGNTLIEEWAPLLAKTCQNIASPSVRNQATLGGNVISRVGDTIPVLLVLEATLTWCRGDEMVNVSVQEWMETSVDAWGILVCVRVPLKREENFSFFMKMGRRETFIPSLVTVAGRGNYSEETREITTISLAAGGGNTSAMRLIETEKFLTEKRCSSSVLIDVLTVIQDDFKPSGDPFASAYYKRQVAANLIVSELYRLGGVYNEIK</sequence>
<dbReference type="Gene3D" id="3.30.465.10">
    <property type="match status" value="1"/>
</dbReference>
<keyword evidence="6" id="KW-1185">Reference proteome</keyword>
<dbReference type="PANTHER" id="PTHR42659:SF2">
    <property type="entry name" value="XANTHINE DEHYDROGENASE SUBUNIT C-RELATED"/>
    <property type="match status" value="1"/>
</dbReference>
<dbReference type="PANTHER" id="PTHR42659">
    <property type="entry name" value="XANTHINE DEHYDROGENASE SUBUNIT C-RELATED"/>
    <property type="match status" value="1"/>
</dbReference>
<dbReference type="RefSeq" id="WP_257822056.1">
    <property type="nucleotide sequence ID" value="NZ_JABXYM010000001.1"/>
</dbReference>
<dbReference type="InterPro" id="IPR051312">
    <property type="entry name" value="Diverse_Substr_Oxidored"/>
</dbReference>
<dbReference type="GO" id="GO:0071949">
    <property type="term" value="F:FAD binding"/>
    <property type="evidence" value="ECO:0007669"/>
    <property type="project" value="InterPro"/>
</dbReference>
<keyword evidence="2" id="KW-0274">FAD</keyword>
<evidence type="ECO:0000256" key="2">
    <source>
        <dbReference type="ARBA" id="ARBA00022827"/>
    </source>
</evidence>
<name>A0A9Q4B3M3_SALAG</name>
<dbReference type="AlphaFoldDB" id="A0A9Q4B3M3"/>
<dbReference type="SUPFAM" id="SSF56176">
    <property type="entry name" value="FAD-binding/transporter-associated domain-like"/>
    <property type="match status" value="1"/>
</dbReference>
<dbReference type="InterPro" id="IPR016166">
    <property type="entry name" value="FAD-bd_PCMH"/>
</dbReference>
<dbReference type="InterPro" id="IPR016169">
    <property type="entry name" value="FAD-bd_PCMH_sub2"/>
</dbReference>
<dbReference type="InterPro" id="IPR036318">
    <property type="entry name" value="FAD-bd_PCMH-like_sf"/>
</dbReference>
<reference evidence="5" key="1">
    <citation type="submission" date="2020-06" db="EMBL/GenBank/DDBJ databases">
        <title>Insight into the genomes of haloalkaliphilic bacilli from Kenyan soda lakes.</title>
        <authorList>
            <person name="Mwirichia R."/>
            <person name="Villamizar G.C."/>
            <person name="Poehlein A."/>
            <person name="Mugweru J."/>
            <person name="Kipnyargis A."/>
            <person name="Kiplimo D."/>
            <person name="Orwa P."/>
            <person name="Daniel R."/>
        </authorList>
    </citation>
    <scope>NUCLEOTIDE SEQUENCE</scope>
    <source>
        <strain evidence="5">B1096_S55</strain>
    </source>
</reference>
<dbReference type="EMBL" id="JABXYM010000001">
    <property type="protein sequence ID" value="MCR6097661.1"/>
    <property type="molecule type" value="Genomic_DNA"/>
</dbReference>
<evidence type="ECO:0000313" key="5">
    <source>
        <dbReference type="EMBL" id="MCR6097661.1"/>
    </source>
</evidence>
<dbReference type="InterPro" id="IPR002346">
    <property type="entry name" value="Mopterin_DH_FAD-bd"/>
</dbReference>
<proteinExistence type="predicted"/>
<dbReference type="Pfam" id="PF03450">
    <property type="entry name" value="CO_deh_flav_C"/>
    <property type="match status" value="1"/>
</dbReference>
<dbReference type="GO" id="GO:0016491">
    <property type="term" value="F:oxidoreductase activity"/>
    <property type="evidence" value="ECO:0007669"/>
    <property type="project" value="UniProtKB-KW"/>
</dbReference>
<dbReference type="PROSITE" id="PS51387">
    <property type="entry name" value="FAD_PCMH"/>
    <property type="match status" value="1"/>
</dbReference>
<gene>
    <name evidence="5" type="ORF">HXA33_14005</name>
</gene>
<feature type="domain" description="FAD-binding PCMH-type" evidence="4">
    <location>
        <begin position="1"/>
        <end position="172"/>
    </location>
</feature>
<dbReference type="InterPro" id="IPR036683">
    <property type="entry name" value="CO_DH_flav_C_dom_sf"/>
</dbReference>
<evidence type="ECO:0000313" key="6">
    <source>
        <dbReference type="Proteomes" id="UP001057753"/>
    </source>
</evidence>
<keyword evidence="3" id="KW-0560">Oxidoreductase</keyword>
<evidence type="ECO:0000259" key="4">
    <source>
        <dbReference type="PROSITE" id="PS51387"/>
    </source>
</evidence>
<evidence type="ECO:0000256" key="1">
    <source>
        <dbReference type="ARBA" id="ARBA00022630"/>
    </source>
</evidence>
<comment type="caution">
    <text evidence="5">The sequence shown here is derived from an EMBL/GenBank/DDBJ whole genome shotgun (WGS) entry which is preliminary data.</text>
</comment>
<organism evidence="5 6">
    <name type="scientific">Salipaludibacillus agaradhaerens</name>
    <name type="common">Bacillus agaradhaerens</name>
    <dbReference type="NCBI Taxonomy" id="76935"/>
    <lineage>
        <taxon>Bacteria</taxon>
        <taxon>Bacillati</taxon>
        <taxon>Bacillota</taxon>
        <taxon>Bacilli</taxon>
        <taxon>Bacillales</taxon>
        <taxon>Bacillaceae</taxon>
    </lineage>
</organism>
<dbReference type="SUPFAM" id="SSF55447">
    <property type="entry name" value="CO dehydrogenase flavoprotein C-terminal domain-like"/>
    <property type="match status" value="1"/>
</dbReference>
<keyword evidence="1" id="KW-0285">Flavoprotein</keyword>